<gene>
    <name evidence="3" type="ORF">UFOPK2399_00353</name>
</gene>
<feature type="region of interest" description="Disordered" evidence="1">
    <location>
        <begin position="1"/>
        <end position="24"/>
    </location>
</feature>
<sequence>MEEDTPVTLPSPANRTPQSEGRLPRIGRTATANTAVAAALAAIIAFAGPPGADLAAHVFQRDLFLEHGFALWTNYWYAGRYTFVGYSLLYYPLAAFLGIALLAVLSVALATWAFTVLAEGLWGRAAVLPSRLFAIVAAASVITAAFPYGLGLALALCALVAVARGRLTLFSVLAVLTFGASPLAFLFLLIVLGAVALSRSEFDFAKPAAVLGVVCLFGALLWRLFPDGGRFPFSTPELLAVMVFCLLGLALTWGVDKARILTFVFAAYAAACLLAYAVPSSLGENVVRLRFIAIPIAALTLSLRRWQPLPVAIAAFGLALSWNATPLAFSFVRSSQDPSASAAYWSPAVSWLSTRLTPSYRVEAVDTSGHWEAVYLAKANIPIVRGWFRQDDFPQNEVLYDPMGRKAYLDWLHQMGVRYVVLTDAPTDYSAADEASLLRSGRSRLPVVFRSAHLTIYRVPGARPIIAGPGNPSVTAIGDSNLTLLVRQPGRYRLALRFTPYLTATDACLSETAAGMTIVHARRAGLIDLDFNLSASGALAAISGSHTHCSEPG</sequence>
<dbReference type="EMBL" id="CAEZXP010000001">
    <property type="protein sequence ID" value="CAB4686373.1"/>
    <property type="molecule type" value="Genomic_DNA"/>
</dbReference>
<keyword evidence="2" id="KW-1133">Transmembrane helix</keyword>
<feature type="transmembrane region" description="Helical" evidence="2">
    <location>
        <begin position="309"/>
        <end position="332"/>
    </location>
</feature>
<organism evidence="3">
    <name type="scientific">freshwater metagenome</name>
    <dbReference type="NCBI Taxonomy" id="449393"/>
    <lineage>
        <taxon>unclassified sequences</taxon>
        <taxon>metagenomes</taxon>
        <taxon>ecological metagenomes</taxon>
    </lineage>
</organism>
<feature type="transmembrane region" description="Helical" evidence="2">
    <location>
        <begin position="169"/>
        <end position="196"/>
    </location>
</feature>
<evidence type="ECO:0000313" key="3">
    <source>
        <dbReference type="EMBL" id="CAB4686373.1"/>
    </source>
</evidence>
<protein>
    <submittedName>
        <fullName evidence="3">Unannotated protein</fullName>
    </submittedName>
</protein>
<keyword evidence="2" id="KW-0812">Transmembrane</keyword>
<feature type="transmembrane region" description="Helical" evidence="2">
    <location>
        <begin position="88"/>
        <end position="112"/>
    </location>
</feature>
<evidence type="ECO:0000256" key="1">
    <source>
        <dbReference type="SAM" id="MobiDB-lite"/>
    </source>
</evidence>
<feature type="transmembrane region" description="Helical" evidence="2">
    <location>
        <begin position="132"/>
        <end position="162"/>
    </location>
</feature>
<feature type="transmembrane region" description="Helical" evidence="2">
    <location>
        <begin position="260"/>
        <end position="278"/>
    </location>
</feature>
<name>A0A6J6NPS6_9ZZZZ</name>
<feature type="transmembrane region" description="Helical" evidence="2">
    <location>
        <begin position="208"/>
        <end position="225"/>
    </location>
</feature>
<feature type="transmembrane region" description="Helical" evidence="2">
    <location>
        <begin position="237"/>
        <end position="254"/>
    </location>
</feature>
<evidence type="ECO:0000256" key="2">
    <source>
        <dbReference type="SAM" id="Phobius"/>
    </source>
</evidence>
<dbReference type="AlphaFoldDB" id="A0A6J6NPS6"/>
<proteinExistence type="predicted"/>
<reference evidence="3" key="1">
    <citation type="submission" date="2020-05" db="EMBL/GenBank/DDBJ databases">
        <authorList>
            <person name="Chiriac C."/>
            <person name="Salcher M."/>
            <person name="Ghai R."/>
            <person name="Kavagutti S V."/>
        </authorList>
    </citation>
    <scope>NUCLEOTIDE SEQUENCE</scope>
</reference>
<keyword evidence="2" id="KW-0472">Membrane</keyword>
<accession>A0A6J6NPS6</accession>